<dbReference type="PROSITE" id="PS50893">
    <property type="entry name" value="ABC_TRANSPORTER_2"/>
    <property type="match status" value="2"/>
</dbReference>
<dbReference type="HAMAP" id="MF_00205">
    <property type="entry name" value="UvrA"/>
    <property type="match status" value="1"/>
</dbReference>
<dbReference type="CDD" id="cd03271">
    <property type="entry name" value="ABC_UvrA_II"/>
    <property type="match status" value="1"/>
</dbReference>
<feature type="binding site" evidence="14">
    <location>
        <begin position="34"/>
        <end position="41"/>
    </location>
    <ligand>
        <name>ATP</name>
        <dbReference type="ChEBI" id="CHEBI:30616"/>
    </ligand>
</feature>
<dbReference type="CDD" id="cd03270">
    <property type="entry name" value="ABC_UvrA_I"/>
    <property type="match status" value="1"/>
</dbReference>
<dbReference type="Pfam" id="PF17760">
    <property type="entry name" value="UvrA_inter"/>
    <property type="match status" value="1"/>
</dbReference>
<keyword evidence="5 14" id="KW-0547">Nucleotide-binding</keyword>
<keyword evidence="4 14" id="KW-0677">Repeat</keyword>
<evidence type="ECO:0000256" key="13">
    <source>
        <dbReference type="ARBA" id="ARBA00023204"/>
    </source>
</evidence>
<dbReference type="InterPro" id="IPR041552">
    <property type="entry name" value="UvrA_DNA-bd"/>
</dbReference>
<dbReference type="PANTHER" id="PTHR43152">
    <property type="entry name" value="UVRABC SYSTEM PROTEIN A"/>
    <property type="match status" value="1"/>
</dbReference>
<comment type="similarity">
    <text evidence="14">Belongs to the ABC transporter superfamily. UvrA family.</text>
</comment>
<evidence type="ECO:0000256" key="7">
    <source>
        <dbReference type="ARBA" id="ARBA00022769"/>
    </source>
</evidence>
<name>A0AAF0D2K0_ODILC</name>
<dbReference type="Proteomes" id="UP000186851">
    <property type="component" value="Chromosome"/>
</dbReference>
<dbReference type="Gene3D" id="1.10.8.280">
    <property type="entry name" value="ABC transporter ATPase domain-like"/>
    <property type="match status" value="1"/>
</dbReference>
<feature type="binding site" evidence="14">
    <location>
        <begin position="644"/>
        <end position="651"/>
    </location>
    <ligand>
        <name>ATP</name>
        <dbReference type="ChEBI" id="CHEBI:30616"/>
    </ligand>
</feature>
<dbReference type="NCBIfam" id="NF001503">
    <property type="entry name" value="PRK00349.1"/>
    <property type="match status" value="1"/>
</dbReference>
<organism evidence="16 17">
    <name type="scientific">Odinarchaeota yellowstonii (strain LCB_4)</name>
    <dbReference type="NCBI Taxonomy" id="1841599"/>
    <lineage>
        <taxon>Archaea</taxon>
        <taxon>Promethearchaeati</taxon>
        <taxon>Candidatus Odinarchaeota</taxon>
        <taxon>Candidatus Odinarchaeia</taxon>
        <taxon>Candidatus Odinarchaeales</taxon>
        <taxon>Candidatus Odinarchaeaceae</taxon>
        <taxon>Candidatus Odinarchaeum</taxon>
    </lineage>
</organism>
<keyword evidence="6 14" id="KW-0227">DNA damage</keyword>
<dbReference type="GO" id="GO:0016887">
    <property type="term" value="F:ATP hydrolysis activity"/>
    <property type="evidence" value="ECO:0007669"/>
    <property type="project" value="InterPro"/>
</dbReference>
<dbReference type="PANTHER" id="PTHR43152:SF3">
    <property type="entry name" value="UVRABC SYSTEM PROTEIN A"/>
    <property type="match status" value="1"/>
</dbReference>
<evidence type="ECO:0000256" key="4">
    <source>
        <dbReference type="ARBA" id="ARBA00022737"/>
    </source>
</evidence>
<evidence type="ECO:0000256" key="14">
    <source>
        <dbReference type="HAMAP-Rule" id="MF_00205"/>
    </source>
</evidence>
<evidence type="ECO:0000313" key="16">
    <source>
        <dbReference type="EMBL" id="WEU40460.1"/>
    </source>
</evidence>
<dbReference type="SUPFAM" id="SSF52540">
    <property type="entry name" value="P-loop containing nucleoside triphosphate hydrolases"/>
    <property type="match status" value="3"/>
</dbReference>
<keyword evidence="14" id="KW-0742">SOS response</keyword>
<evidence type="ECO:0000256" key="12">
    <source>
        <dbReference type="ARBA" id="ARBA00023125"/>
    </source>
</evidence>
<keyword evidence="9 14" id="KW-0862">Zinc</keyword>
<dbReference type="EMBL" id="CP091871">
    <property type="protein sequence ID" value="WEU40460.1"/>
    <property type="molecule type" value="Genomic_DNA"/>
</dbReference>
<comment type="function">
    <text evidence="14">The UvrABC repair system catalyzes the recognition and processing of DNA lesions. UvrA is an ATPase and a DNA-binding protein. A damage recognition complex composed of 2 UvrA and 2 UvrB subunits scans DNA for abnormalities. When the presence of a lesion has been verified by UvrB, the UvrA molecules dissociate.</text>
</comment>
<evidence type="ECO:0000256" key="11">
    <source>
        <dbReference type="ARBA" id="ARBA00022881"/>
    </source>
</evidence>
<dbReference type="GO" id="GO:0003677">
    <property type="term" value="F:DNA binding"/>
    <property type="evidence" value="ECO:0007669"/>
    <property type="project" value="UniProtKB-UniRule"/>
</dbReference>
<dbReference type="GO" id="GO:0009380">
    <property type="term" value="C:excinuclease repair complex"/>
    <property type="evidence" value="ECO:0007669"/>
    <property type="project" value="InterPro"/>
</dbReference>
<dbReference type="Gene3D" id="1.20.1580.10">
    <property type="entry name" value="ABC transporter ATPase like domain"/>
    <property type="match status" value="2"/>
</dbReference>
<keyword evidence="11 14" id="KW-0267">Excision nuclease</keyword>
<dbReference type="AlphaFoldDB" id="A0AAF0D2K0"/>
<comment type="subcellular location">
    <subcellularLocation>
        <location evidence="1 14">Cytoplasm</location>
    </subcellularLocation>
</comment>
<dbReference type="GO" id="GO:0008270">
    <property type="term" value="F:zinc ion binding"/>
    <property type="evidence" value="ECO:0007669"/>
    <property type="project" value="UniProtKB-UniRule"/>
</dbReference>
<reference evidence="16" key="1">
    <citation type="journal article" date="2017" name="Nature">
        <title>Asgard archaea illuminate the origin of eukaryotic cellular complexity.</title>
        <authorList>
            <person name="Zaremba-Niedzwiedzka K."/>
            <person name="Caceres E.F."/>
            <person name="Saw J.H."/>
            <person name="Backstrom D."/>
            <person name="Juzokaite L."/>
            <person name="Vancaester E."/>
            <person name="Seitz K.W."/>
            <person name="Anantharaman K."/>
            <person name="Starnawski P."/>
            <person name="Kjeldsen K.U."/>
            <person name="Scott M.B."/>
            <person name="Nunoura T."/>
            <person name="Banfield J.F."/>
            <person name="Schramm A."/>
            <person name="Baker B.J."/>
            <person name="Spang A."/>
            <person name="Ettema T.J.G."/>
        </authorList>
    </citation>
    <scope>NUCLEOTIDE SEQUENCE</scope>
    <source>
        <strain evidence="16">LCB_4</strain>
    </source>
</reference>
<evidence type="ECO:0000313" key="17">
    <source>
        <dbReference type="Proteomes" id="UP000186851"/>
    </source>
</evidence>
<dbReference type="InterPro" id="IPR041102">
    <property type="entry name" value="UvrA_inter"/>
</dbReference>
<dbReference type="SMART" id="SM00382">
    <property type="entry name" value="AAA"/>
    <property type="match status" value="1"/>
</dbReference>
<sequence length="945" mass="105888">MVMGKSIIVKGARVNNLKNIDVTIPRDKLVVITGVSGSGKSSLAFDTIYAEGQRRYIESLSSYARQFIEQMEKPDVDQITGLSPTIAIDQKSVSKNPRSTVGTVTEIHDYLRLLFANIGHPHCWICGREISVLTTDQIIEEILKQTGKKLMILSPIIRGRKGVYQSLLNQLLKDGFIRVRVDGKFYNLNEDSIELDKYKAHTIEIVIDRLIISEVTPELRKRVADSVETALNYSKDLVNVYLIDENKNILLSRTFGCSYCAVTLEKLTPRMFSFNSPYGACETCDGLGYIMKIDPDLVIPDKNLSISEGAIKPFRSRFNNTYYYNLLQSVAEHYGFSLDTPFNQLDEKHQRIILYGSDEVILFKYTGRNGSYWQTEKQFEGIIPILERRYNETTSLSAKIEIEQYMAELPCPSCNGKRLKPASLAVKVNGKNISELEDMSVSQLYDFFNNLKLTDVELMIADKILREIKKRLEFLINVGLDYLTLSRSSRTLAGGEAQRIRLATQLGSGLMGVIYILDEPSIGLHPRDNLRLINTLKNLRDLGNTVIVVEHDEETMRNADYIIDIGPGAGENGGLVVASGTPSEFIMNSKESLTAKYLRGELKIHVPSARRQPKGFIRVIGARANNLKNITVDFPLGVFCAVTGVSGSGKSTLVEEILYKGLMRRLHQSKIVPGEHEDIKGLEQIDKVIMIDQSPIGRTPRSNLATYTGVWTHIRDIFSQTPDARKRGYKPGRFSFNVKGGRCESCEGQGLKKIEMHFLPDIYIPCEVCDGKRFNVETLQIKYKDKNIYDILNMSVNQAIEFFSNIPPIVRILKTVQDVGLGYVKLGQQAPTLSGGEAQRIKLSRELSKRDTGRTLYILDEPTTGLHFSDIQKLLDVLNRLVDAGNTVIIIEHNLDVIKSADYIIDLGPEGGEKGGLVIAQGTPEQIAENNNSYTGNFLRGVLAR</sequence>
<keyword evidence="2 14" id="KW-0963">Cytoplasm</keyword>
<feature type="zinc finger region" description="C4-type" evidence="14">
    <location>
        <begin position="257"/>
        <end position="284"/>
    </location>
</feature>
<dbReference type="GO" id="GO:0005524">
    <property type="term" value="F:ATP binding"/>
    <property type="evidence" value="ECO:0007669"/>
    <property type="project" value="UniProtKB-UniRule"/>
</dbReference>
<keyword evidence="8 14" id="KW-0863">Zinc-finger</keyword>
<evidence type="ECO:0000256" key="3">
    <source>
        <dbReference type="ARBA" id="ARBA00022723"/>
    </source>
</evidence>
<dbReference type="InterPro" id="IPR027417">
    <property type="entry name" value="P-loop_NTPase"/>
</dbReference>
<dbReference type="GO" id="GO:0006289">
    <property type="term" value="P:nucleotide-excision repair"/>
    <property type="evidence" value="ECO:0007669"/>
    <property type="project" value="UniProtKB-UniRule"/>
</dbReference>
<accession>A0AAF0D2K0</accession>
<evidence type="ECO:0000256" key="9">
    <source>
        <dbReference type="ARBA" id="ARBA00022833"/>
    </source>
</evidence>
<keyword evidence="13 14" id="KW-0234">DNA repair</keyword>
<comment type="subunit">
    <text evidence="14">Forms a heterotetramer with UvrB during the search for lesions.</text>
</comment>
<dbReference type="InterPro" id="IPR017871">
    <property type="entry name" value="ABC_transporter-like_CS"/>
</dbReference>
<evidence type="ECO:0000256" key="10">
    <source>
        <dbReference type="ARBA" id="ARBA00022840"/>
    </source>
</evidence>
<dbReference type="Pfam" id="PF17755">
    <property type="entry name" value="UvrA_DNA-bind"/>
    <property type="match status" value="1"/>
</dbReference>
<evidence type="ECO:0000256" key="2">
    <source>
        <dbReference type="ARBA" id="ARBA00022490"/>
    </source>
</evidence>
<feature type="zinc finger region" description="C4-type" evidence="14">
    <location>
        <begin position="743"/>
        <end position="769"/>
    </location>
</feature>
<dbReference type="Gene3D" id="3.40.50.300">
    <property type="entry name" value="P-loop containing nucleotide triphosphate hydrolases"/>
    <property type="match status" value="2"/>
</dbReference>
<feature type="domain" description="ABC transporter" evidence="15">
    <location>
        <begin position="377"/>
        <end position="598"/>
    </location>
</feature>
<keyword evidence="16" id="KW-0378">Hydrolase</keyword>
<keyword evidence="7 14" id="KW-0228">DNA excision</keyword>
<dbReference type="GO" id="GO:0009432">
    <property type="term" value="P:SOS response"/>
    <property type="evidence" value="ECO:0007669"/>
    <property type="project" value="UniProtKB-UniRule"/>
</dbReference>
<keyword evidence="3 14" id="KW-0479">Metal-binding</keyword>
<dbReference type="InterPro" id="IPR003439">
    <property type="entry name" value="ABC_transporter-like_ATP-bd"/>
</dbReference>
<gene>
    <name evidence="14 16" type="primary">uvrA</name>
    <name evidence="16" type="ORF">OdinLCB4_000570</name>
</gene>
<evidence type="ECO:0000256" key="8">
    <source>
        <dbReference type="ARBA" id="ARBA00022771"/>
    </source>
</evidence>
<dbReference type="GO" id="GO:0009381">
    <property type="term" value="F:excinuclease ABC activity"/>
    <property type="evidence" value="ECO:0007669"/>
    <property type="project" value="UniProtKB-UniRule"/>
</dbReference>
<dbReference type="NCBIfam" id="TIGR00630">
    <property type="entry name" value="uvra"/>
    <property type="match status" value="1"/>
</dbReference>
<evidence type="ECO:0000256" key="5">
    <source>
        <dbReference type="ARBA" id="ARBA00022741"/>
    </source>
</evidence>
<evidence type="ECO:0000256" key="1">
    <source>
        <dbReference type="ARBA" id="ARBA00004496"/>
    </source>
</evidence>
<keyword evidence="12 14" id="KW-0238">DNA-binding</keyword>
<reference evidence="16" key="2">
    <citation type="journal article" date="2022" name="Nat. Microbiol.">
        <title>A closed Candidatus Odinarchaeum chromosome exposes Asgard archaeal viruses.</title>
        <authorList>
            <person name="Tamarit D."/>
            <person name="Caceres E.F."/>
            <person name="Krupovic M."/>
            <person name="Nijland R."/>
            <person name="Eme L."/>
            <person name="Robinson N.P."/>
            <person name="Ettema T.J.G."/>
        </authorList>
    </citation>
    <scope>NUCLEOTIDE SEQUENCE</scope>
    <source>
        <strain evidence="16">LCB_4</strain>
    </source>
</reference>
<proteinExistence type="inferred from homology"/>
<dbReference type="FunFam" id="1.20.1580.10:FF:000002">
    <property type="entry name" value="UvrABC system protein A"/>
    <property type="match status" value="1"/>
</dbReference>
<dbReference type="InterPro" id="IPR004602">
    <property type="entry name" value="UvrA"/>
</dbReference>
<dbReference type="Gene3D" id="3.30.1490.20">
    <property type="entry name" value="ATP-grasp fold, A domain"/>
    <property type="match status" value="1"/>
</dbReference>
<dbReference type="InterPro" id="IPR013815">
    <property type="entry name" value="ATP_grasp_subdomain_1"/>
</dbReference>
<feature type="domain" description="ABC transporter" evidence="15">
    <location>
        <begin position="604"/>
        <end position="940"/>
    </location>
</feature>
<protein>
    <recommendedName>
        <fullName evidence="14">UvrABC system protein A</fullName>
        <shortName evidence="14">UvrA protein</shortName>
    </recommendedName>
    <alternativeName>
        <fullName evidence="14">Excinuclease ABC subunit A</fullName>
    </alternativeName>
</protein>
<dbReference type="PROSITE" id="PS00211">
    <property type="entry name" value="ABC_TRANSPORTER_1"/>
    <property type="match status" value="2"/>
</dbReference>
<keyword evidence="10 14" id="KW-0067">ATP-binding</keyword>
<dbReference type="GO" id="GO:0005737">
    <property type="term" value="C:cytoplasm"/>
    <property type="evidence" value="ECO:0007669"/>
    <property type="project" value="UniProtKB-SubCell"/>
</dbReference>
<dbReference type="InterPro" id="IPR003593">
    <property type="entry name" value="AAA+_ATPase"/>
</dbReference>
<evidence type="ECO:0000256" key="6">
    <source>
        <dbReference type="ARBA" id="ARBA00022763"/>
    </source>
</evidence>
<dbReference type="KEGG" id="oyw:OdinLCB4_000570"/>
<evidence type="ECO:0000259" key="15">
    <source>
        <dbReference type="PROSITE" id="PS50893"/>
    </source>
</evidence>